<dbReference type="RefSeq" id="WP_284138436.1">
    <property type="nucleotide sequence ID" value="NZ_JASJUT010000012.1"/>
</dbReference>
<dbReference type="InterPro" id="IPR015422">
    <property type="entry name" value="PyrdxlP-dep_Trfase_small"/>
</dbReference>
<dbReference type="InterPro" id="IPR015424">
    <property type="entry name" value="PyrdxlP-dep_Trfase"/>
</dbReference>
<reference evidence="3 4" key="1">
    <citation type="submission" date="2023-05" db="EMBL/GenBank/DDBJ databases">
        <title>Pseudoalteromonas ardens sp. nov., Pseudoalteromonas obscura sp. nov., and Pseudoalteromonas umbrosa sp. nov., isolated from the coral Montipora capitata.</title>
        <authorList>
            <person name="Thomas E.M."/>
            <person name="Smith E.M."/>
            <person name="Papke E."/>
            <person name="Shlafstein M.D."/>
            <person name="Oline D.K."/>
            <person name="Videau P."/>
            <person name="Saw J.H."/>
            <person name="Strangman W.K."/>
            <person name="Ushijima B."/>
        </authorList>
    </citation>
    <scope>NUCLEOTIDE SEQUENCE [LARGE SCALE GENOMIC DNA]</scope>
    <source>
        <strain evidence="3 4">P94</strain>
    </source>
</reference>
<dbReference type="Pfam" id="PF00266">
    <property type="entry name" value="Aminotran_5"/>
    <property type="match status" value="1"/>
</dbReference>
<dbReference type="PANTHER" id="PTHR43586">
    <property type="entry name" value="CYSTEINE DESULFURASE"/>
    <property type="match status" value="1"/>
</dbReference>
<dbReference type="InterPro" id="IPR000192">
    <property type="entry name" value="Aminotrans_V_dom"/>
</dbReference>
<dbReference type="Proteomes" id="UP001231915">
    <property type="component" value="Unassembled WGS sequence"/>
</dbReference>
<dbReference type="Gene3D" id="3.40.640.10">
    <property type="entry name" value="Type I PLP-dependent aspartate aminotransferase-like (Major domain)"/>
    <property type="match status" value="1"/>
</dbReference>
<name>A0ABT7ERP5_9GAMM</name>
<evidence type="ECO:0000313" key="3">
    <source>
        <dbReference type="EMBL" id="MDK2597704.1"/>
    </source>
</evidence>
<evidence type="ECO:0000313" key="4">
    <source>
        <dbReference type="Proteomes" id="UP001231915"/>
    </source>
</evidence>
<dbReference type="GO" id="GO:0008483">
    <property type="term" value="F:transaminase activity"/>
    <property type="evidence" value="ECO:0007669"/>
    <property type="project" value="UniProtKB-KW"/>
</dbReference>
<proteinExistence type="predicted"/>
<keyword evidence="3" id="KW-0808">Transferase</keyword>
<sequence length="370" mass="41315">MQAEHFFMPQGTYLLSHSVGRMLKSAPEHFHSQFMQPWQVQNREPWAQWLDGIMQFNQALAKLLNGHADNFCPQTNLSSGLTKWLMGMPSLRGRRIRVLLSEDDFPSMGFVLQQALEDVELCFIPAGEDVSAMSTWQSHLTAHFDLVFVSHVYSNTGHQAPVAEIVSLAKQHQCKVIVDIAQSAGILAIDLAAWQADCVLGSCVKWLCGGPGAGFLWVSPASLADCAPKDVGWFSHQDPFEFDIHHFAAHDTALRFWGGTPSVAPYVMAAHSIDTLCQFGIENIRHHNLALLERIWQALPSRCISSPQFEKRCSGTAIVNVPDDMQECLHQLSQQGIAVDARRYGLRISPHVYNDKTDIERFIAVIKSVI</sequence>
<keyword evidence="1" id="KW-0663">Pyridoxal phosphate</keyword>
<evidence type="ECO:0000259" key="2">
    <source>
        <dbReference type="Pfam" id="PF00266"/>
    </source>
</evidence>
<dbReference type="PANTHER" id="PTHR43586:SF4">
    <property type="entry name" value="ISOPENICILLIN N EPIMERASE"/>
    <property type="match status" value="1"/>
</dbReference>
<dbReference type="SUPFAM" id="SSF53383">
    <property type="entry name" value="PLP-dependent transferases"/>
    <property type="match status" value="1"/>
</dbReference>
<dbReference type="EMBL" id="JASJUT010000012">
    <property type="protein sequence ID" value="MDK2597704.1"/>
    <property type="molecule type" value="Genomic_DNA"/>
</dbReference>
<keyword evidence="3" id="KW-0032">Aminotransferase</keyword>
<protein>
    <submittedName>
        <fullName evidence="3">Aminotransferase class V-fold PLP-dependent enzyme</fullName>
    </submittedName>
</protein>
<dbReference type="Gene3D" id="3.90.1150.10">
    <property type="entry name" value="Aspartate Aminotransferase, domain 1"/>
    <property type="match status" value="1"/>
</dbReference>
<keyword evidence="4" id="KW-1185">Reference proteome</keyword>
<organism evidence="3 4">
    <name type="scientific">Pseudoalteromonas obscura</name>
    <dbReference type="NCBI Taxonomy" id="3048491"/>
    <lineage>
        <taxon>Bacteria</taxon>
        <taxon>Pseudomonadati</taxon>
        <taxon>Pseudomonadota</taxon>
        <taxon>Gammaproteobacteria</taxon>
        <taxon>Alteromonadales</taxon>
        <taxon>Pseudoalteromonadaceae</taxon>
        <taxon>Pseudoalteromonas</taxon>
    </lineage>
</organism>
<accession>A0ABT7ERP5</accession>
<comment type="caution">
    <text evidence="3">The sequence shown here is derived from an EMBL/GenBank/DDBJ whole genome shotgun (WGS) entry which is preliminary data.</text>
</comment>
<dbReference type="InterPro" id="IPR015421">
    <property type="entry name" value="PyrdxlP-dep_Trfase_major"/>
</dbReference>
<feature type="domain" description="Aminotransferase class V" evidence="2">
    <location>
        <begin position="117"/>
        <end position="361"/>
    </location>
</feature>
<gene>
    <name evidence="3" type="ORF">QNM18_21830</name>
</gene>
<evidence type="ECO:0000256" key="1">
    <source>
        <dbReference type="ARBA" id="ARBA00022898"/>
    </source>
</evidence>